<protein>
    <submittedName>
        <fullName evidence="1">Uncharacterized protein</fullName>
    </submittedName>
</protein>
<evidence type="ECO:0000313" key="1">
    <source>
        <dbReference type="EMBL" id="EGC21285.1"/>
    </source>
</evidence>
<dbReference type="HOGENOM" id="CLU_2684756_0_0_10"/>
<name>F0F369_9BACT</name>
<dbReference type="STRING" id="888743.HMPREF9141_0035"/>
<accession>F0F369</accession>
<sequence length="74" mass="8063">MSGRTHDRIPPARFYAPWYIIHGDRLPEGLKRVAPVADFAGAGCQESAAWNDKRPVQGVKPCAGLLSFLVPVGF</sequence>
<dbReference type="EMBL" id="AEWX01000001">
    <property type="protein sequence ID" value="EGC21285.1"/>
    <property type="molecule type" value="Genomic_DNA"/>
</dbReference>
<keyword evidence="2" id="KW-1185">Reference proteome</keyword>
<organism evidence="1 2">
    <name type="scientific">Prevotella multiformis DSM 16608</name>
    <dbReference type="NCBI Taxonomy" id="888743"/>
    <lineage>
        <taxon>Bacteria</taxon>
        <taxon>Pseudomonadati</taxon>
        <taxon>Bacteroidota</taxon>
        <taxon>Bacteroidia</taxon>
        <taxon>Bacteroidales</taxon>
        <taxon>Prevotellaceae</taxon>
        <taxon>Prevotella</taxon>
    </lineage>
</organism>
<comment type="caution">
    <text evidence="1">The sequence shown here is derived from an EMBL/GenBank/DDBJ whole genome shotgun (WGS) entry which is preliminary data.</text>
</comment>
<reference evidence="1 2" key="1">
    <citation type="submission" date="2011-01" db="EMBL/GenBank/DDBJ databases">
        <authorList>
            <person name="Muzny D."/>
            <person name="Qin X."/>
            <person name="Deng J."/>
            <person name="Jiang H."/>
            <person name="Liu Y."/>
            <person name="Qu J."/>
            <person name="Song X.-Z."/>
            <person name="Zhang L."/>
            <person name="Thornton R."/>
            <person name="Coyle M."/>
            <person name="Francisco L."/>
            <person name="Jackson L."/>
            <person name="Javaid M."/>
            <person name="Korchina V."/>
            <person name="Kovar C."/>
            <person name="Mata R."/>
            <person name="Mathew T."/>
            <person name="Ngo R."/>
            <person name="Nguyen L."/>
            <person name="Nguyen N."/>
            <person name="Okwuonu G."/>
            <person name="Ongeri F."/>
            <person name="Pham C."/>
            <person name="Simmons D."/>
            <person name="Wilczek-Boney K."/>
            <person name="Hale W."/>
            <person name="Jakkamsetti A."/>
            <person name="Pham P."/>
            <person name="Ruth R."/>
            <person name="San Lucas F."/>
            <person name="Warren J."/>
            <person name="Zhang J."/>
            <person name="Zhao Z."/>
            <person name="Zhou C."/>
            <person name="Zhu D."/>
            <person name="Lee S."/>
            <person name="Bess C."/>
            <person name="Blankenburg K."/>
            <person name="Forbes L."/>
            <person name="Fu Q."/>
            <person name="Gubbala S."/>
            <person name="Hirani K."/>
            <person name="Jayaseelan J.C."/>
            <person name="Lara F."/>
            <person name="Munidasa M."/>
            <person name="Palculict T."/>
            <person name="Patil S."/>
            <person name="Pu L.-L."/>
            <person name="Saada N."/>
            <person name="Tang L."/>
            <person name="Weissenberger G."/>
            <person name="Zhu Y."/>
            <person name="Hemphill L."/>
            <person name="Shang Y."/>
            <person name="Youmans B."/>
            <person name="Ayvaz T."/>
            <person name="Ross M."/>
            <person name="Santibanez J."/>
            <person name="Aqrawi P."/>
            <person name="Gross S."/>
            <person name="Joshi V."/>
            <person name="Fowler G."/>
            <person name="Nazareth L."/>
            <person name="Reid J."/>
            <person name="Worley K."/>
            <person name="Petrosino J."/>
            <person name="Highlander S."/>
            <person name="Gibbs R."/>
        </authorList>
    </citation>
    <scope>NUCLEOTIDE SEQUENCE [LARGE SCALE GENOMIC DNA]</scope>
    <source>
        <strain evidence="1 2">DSM 16608</strain>
    </source>
</reference>
<dbReference type="AlphaFoldDB" id="F0F369"/>
<gene>
    <name evidence="1" type="ORF">HMPREF9141_0035</name>
</gene>
<proteinExistence type="predicted"/>
<dbReference type="Proteomes" id="UP000005697">
    <property type="component" value="Unassembled WGS sequence"/>
</dbReference>
<evidence type="ECO:0000313" key="2">
    <source>
        <dbReference type="Proteomes" id="UP000005697"/>
    </source>
</evidence>